<dbReference type="AlphaFoldDB" id="A0A1Z5KT61"/>
<dbReference type="EMBL" id="BDSP01000289">
    <property type="protein sequence ID" value="GAX29357.1"/>
    <property type="molecule type" value="Genomic_DNA"/>
</dbReference>
<feature type="region of interest" description="Disordered" evidence="1">
    <location>
        <begin position="1"/>
        <end position="26"/>
    </location>
</feature>
<dbReference type="InterPro" id="IPR046539">
    <property type="entry name" value="DUF6604"/>
</dbReference>
<gene>
    <name evidence="3" type="ORF">FisN_16Hu207</name>
</gene>
<reference evidence="3 4" key="1">
    <citation type="journal article" date="2015" name="Plant Cell">
        <title>Oil accumulation by the oleaginous diatom Fistulifera solaris as revealed by the genome and transcriptome.</title>
        <authorList>
            <person name="Tanaka T."/>
            <person name="Maeda Y."/>
            <person name="Veluchamy A."/>
            <person name="Tanaka M."/>
            <person name="Abida H."/>
            <person name="Marechal E."/>
            <person name="Bowler C."/>
            <person name="Muto M."/>
            <person name="Sunaga Y."/>
            <person name="Tanaka M."/>
            <person name="Yoshino T."/>
            <person name="Taniguchi T."/>
            <person name="Fukuda Y."/>
            <person name="Nemoto M."/>
            <person name="Matsumoto M."/>
            <person name="Wong P.S."/>
            <person name="Aburatani S."/>
            <person name="Fujibuchi W."/>
        </authorList>
    </citation>
    <scope>NUCLEOTIDE SEQUENCE [LARGE SCALE GENOMIC DNA]</scope>
    <source>
        <strain evidence="3 4">JPCC DA0580</strain>
    </source>
</reference>
<evidence type="ECO:0000313" key="3">
    <source>
        <dbReference type="EMBL" id="GAX29357.1"/>
    </source>
</evidence>
<protein>
    <recommendedName>
        <fullName evidence="2">DUF6604 domain-containing protein</fullName>
    </recommendedName>
</protein>
<organism evidence="3 4">
    <name type="scientific">Fistulifera solaris</name>
    <name type="common">Oleaginous diatom</name>
    <dbReference type="NCBI Taxonomy" id="1519565"/>
    <lineage>
        <taxon>Eukaryota</taxon>
        <taxon>Sar</taxon>
        <taxon>Stramenopiles</taxon>
        <taxon>Ochrophyta</taxon>
        <taxon>Bacillariophyta</taxon>
        <taxon>Bacillariophyceae</taxon>
        <taxon>Bacillariophycidae</taxon>
        <taxon>Naviculales</taxon>
        <taxon>Naviculaceae</taxon>
        <taxon>Fistulifera</taxon>
    </lineage>
</organism>
<feature type="compositionally biased region" description="Basic and acidic residues" evidence="1">
    <location>
        <begin position="14"/>
        <end position="24"/>
    </location>
</feature>
<proteinExistence type="predicted"/>
<feature type="compositionally biased region" description="Basic residues" evidence="1">
    <location>
        <begin position="1"/>
        <end position="13"/>
    </location>
</feature>
<feature type="compositionally biased region" description="Polar residues" evidence="1">
    <location>
        <begin position="34"/>
        <end position="44"/>
    </location>
</feature>
<name>A0A1Z5KT61_FISSO</name>
<dbReference type="OrthoDB" id="42854at2759"/>
<comment type="caution">
    <text evidence="3">The sequence shown here is derived from an EMBL/GenBank/DDBJ whole genome shotgun (WGS) entry which is preliminary data.</text>
</comment>
<accession>A0A1Z5KT61</accession>
<evidence type="ECO:0000313" key="4">
    <source>
        <dbReference type="Proteomes" id="UP000198406"/>
    </source>
</evidence>
<keyword evidence="4" id="KW-1185">Reference proteome</keyword>
<evidence type="ECO:0000256" key="1">
    <source>
        <dbReference type="SAM" id="MobiDB-lite"/>
    </source>
</evidence>
<dbReference type="Pfam" id="PF20253">
    <property type="entry name" value="DUF6604"/>
    <property type="match status" value="1"/>
</dbReference>
<dbReference type="Proteomes" id="UP000198406">
    <property type="component" value="Unassembled WGS sequence"/>
</dbReference>
<feature type="region of interest" description="Disordered" evidence="1">
    <location>
        <begin position="34"/>
        <end position="53"/>
    </location>
</feature>
<dbReference type="InParanoid" id="A0A1Z5KT61"/>
<sequence length="878" mass="100057">MPNNKKGKGKSRKKADSAAARDDEASLLQRIQSTLPTFQDTQPRSNHDSTTKSGGYYNQYKEATLQFHNWMAKWACLSGKMSAVNDYRTGVEQILKNNWSVFLSKQAESFILAPPEIMASLTSSIRLREKVTINIFGSKAGGDLGHQYIIDVLKHCQKTLRFANRMAAAVYNTRDGNEKIHAIGGRFSALKLDDEEEESEEDWKDIDRDIKEGNLPTYTGVEVEEEIDIREMLLKGDDRFQAIALLYTMDDLMGNIRVHYKLLKDYMRGDRNVYPSSSCVPLLMKCAVVANVAIDTVHRAENELAVEHPHLSSFYHILALVVWADVIAQINKRIGKTTLMRDPHMTLQFVAEVIKCSFRERDGSDEISPIAKRFSKKSSLDMSIAYDYATLIDRDTDFETRVQSEIGRERDTSGDTDRPHMWLSPLNYIGGDCCIINTLHSLQAVTRILGNNPTARINTGGPSFDENTRPARRIWGDLDRPFISCILVELHRTCKNVPFEKFEGWPYLVNILGLFWLYLKSDPTKPVPIALCFGMHAILMSIFVLQGDGDLARVAASAKRSYNLVFEQWQNGDSSDYDIMVYQEFHRYSCFAGIAKPFYPISQDRSGCHRDASFLEPAHWRGIYAFCDVYRLHDPTLNIPFLHNLDLVFENVKAIWVDGKPERGFCCQKFLISFGLNDKPATRLASIYRASKESFPIGCKVASSRIKRHSYRILPQDVSVSYRRLVEQNFDPDDLESVFIESDGGGASSYEAILRRTIFDMYEEKDSILRVNFSTVGLTLVEFMNALADHMGWSTMIEDAVQKKRRGGDTTSPTMALKHQALTDMWGGLMSFLDRNPDEQLIPQFNVDRVSAFTKEYFEQLEETRYIFFVDEEQPSNA</sequence>
<feature type="domain" description="DUF6604" evidence="2">
    <location>
        <begin position="59"/>
        <end position="305"/>
    </location>
</feature>
<evidence type="ECO:0000259" key="2">
    <source>
        <dbReference type="Pfam" id="PF20253"/>
    </source>
</evidence>